<dbReference type="KEGG" id="ttk:TST_0511"/>
<evidence type="ECO:0000256" key="5">
    <source>
        <dbReference type="ARBA" id="ARBA00022833"/>
    </source>
</evidence>
<evidence type="ECO:0000259" key="7">
    <source>
        <dbReference type="Pfam" id="PF01551"/>
    </source>
</evidence>
<evidence type="ECO:0000313" key="8">
    <source>
        <dbReference type="EMBL" id="BAT71318.1"/>
    </source>
</evidence>
<evidence type="ECO:0000256" key="2">
    <source>
        <dbReference type="ARBA" id="ARBA00022670"/>
    </source>
</evidence>
<dbReference type="PANTHER" id="PTHR21666">
    <property type="entry name" value="PEPTIDASE-RELATED"/>
    <property type="match status" value="1"/>
</dbReference>
<evidence type="ECO:0000256" key="6">
    <source>
        <dbReference type="ARBA" id="ARBA00023049"/>
    </source>
</evidence>
<dbReference type="GO" id="GO:0006508">
    <property type="term" value="P:proteolysis"/>
    <property type="evidence" value="ECO:0007669"/>
    <property type="project" value="UniProtKB-KW"/>
</dbReference>
<organism evidence="8 9">
    <name type="scientific">Thermosulfidibacter takaii (strain DSM 17441 / JCM 13301 / NBRC 103674 / ABI70S6)</name>
    <dbReference type="NCBI Taxonomy" id="1298851"/>
    <lineage>
        <taxon>Bacteria</taxon>
        <taxon>Pseudomonadati</taxon>
        <taxon>Thermosulfidibacterota</taxon>
        <taxon>Thermosulfidibacteria</taxon>
        <taxon>Thermosulfidibacterales</taxon>
        <taxon>Thermosulfidibacteraceae</taxon>
    </lineage>
</organism>
<dbReference type="OrthoDB" id="9809488at2"/>
<feature type="domain" description="M23ase beta-sheet core" evidence="7">
    <location>
        <begin position="252"/>
        <end position="348"/>
    </location>
</feature>
<dbReference type="PATRIC" id="fig|1298851.3.peg.530"/>
<dbReference type="STRING" id="1298851.TST_0511"/>
<dbReference type="InterPro" id="IPR011055">
    <property type="entry name" value="Dup_hybrid_motif"/>
</dbReference>
<sequence length="398" mass="45344">MSRHLPRIAFFIFFILVLPAFAVQEKVHIKEGETLVDSLIKHDISPDEANLVAVVLERRIKMDGVGAGFEYTIEKEGNIPVSLTIPYDVGEVYKVNLRTLDIKKEKLKVIAEKRLVVGVLRSGDSIYNSIYDKTGDPGLAYQFTRIFRHRIDFHTWTRPGDYYAFICEYLKDSMGNAKYGKILVAEFRGKKVKGEAVYYKGTYYDRNGVSLVGKYLASPIDGGWLPAPLRYRRISSYYTWHRLHPILGIVRPHLGVDYAAPYGTPIKSVADGVVIWKGWIRGYGRTVKIKHEKGIITQYAHMSRYAKRLRVGQRVKKGQVIGYVGMSGLATGPHLDFRIRVNGRFVNPLTFLARHSRGRHYKLVRRKVSGKALRYIQAQLAQLEQKVAALNIQSVKTN</sequence>
<keyword evidence="6" id="KW-0482">Metalloprotease</keyword>
<keyword evidence="4" id="KW-0378">Hydrolase</keyword>
<dbReference type="CDD" id="cd12797">
    <property type="entry name" value="M23_peptidase"/>
    <property type="match status" value="1"/>
</dbReference>
<gene>
    <name evidence="8" type="ORF">TST_0511</name>
</gene>
<reference evidence="9" key="1">
    <citation type="journal article" date="2018" name="Science">
        <title>A primordial and reversible TCA cycle in a facultatively chemolithoautotrophic thermophile.</title>
        <authorList>
            <person name="Nunoura T."/>
            <person name="Chikaraishi Y."/>
            <person name="Izaki R."/>
            <person name="Suwa T."/>
            <person name="Sato T."/>
            <person name="Harada T."/>
            <person name="Mori K."/>
            <person name="Kato Y."/>
            <person name="Miyazaki M."/>
            <person name="Shimamura S."/>
            <person name="Yanagawa K."/>
            <person name="Shuto A."/>
            <person name="Ohkouchi N."/>
            <person name="Fujita N."/>
            <person name="Takaki Y."/>
            <person name="Atomi H."/>
            <person name="Takai K."/>
        </authorList>
    </citation>
    <scope>NUCLEOTIDE SEQUENCE [LARGE SCALE GENOMIC DNA]</scope>
    <source>
        <strain evidence="9">DSM 17441 / JCM 13301 / NBRC 103674 / ABI70S6</strain>
    </source>
</reference>
<accession>A0A0S3QSJ7</accession>
<comment type="cofactor">
    <cofactor evidence="1">
        <name>Zn(2+)</name>
        <dbReference type="ChEBI" id="CHEBI:29105"/>
    </cofactor>
</comment>
<dbReference type="GO" id="GO:0046872">
    <property type="term" value="F:metal ion binding"/>
    <property type="evidence" value="ECO:0007669"/>
    <property type="project" value="UniProtKB-KW"/>
</dbReference>
<dbReference type="Proteomes" id="UP000063234">
    <property type="component" value="Chromosome"/>
</dbReference>
<dbReference type="EMBL" id="AP013035">
    <property type="protein sequence ID" value="BAT71318.1"/>
    <property type="molecule type" value="Genomic_DNA"/>
</dbReference>
<dbReference type="InterPro" id="IPR016047">
    <property type="entry name" value="M23ase_b-sheet_dom"/>
</dbReference>
<evidence type="ECO:0000256" key="1">
    <source>
        <dbReference type="ARBA" id="ARBA00001947"/>
    </source>
</evidence>
<dbReference type="GO" id="GO:0004222">
    <property type="term" value="F:metalloendopeptidase activity"/>
    <property type="evidence" value="ECO:0007669"/>
    <property type="project" value="TreeGrafter"/>
</dbReference>
<evidence type="ECO:0000256" key="3">
    <source>
        <dbReference type="ARBA" id="ARBA00022723"/>
    </source>
</evidence>
<keyword evidence="3" id="KW-0479">Metal-binding</keyword>
<dbReference type="Gene3D" id="3.10.450.350">
    <property type="match status" value="1"/>
</dbReference>
<dbReference type="RefSeq" id="WP_068549239.1">
    <property type="nucleotide sequence ID" value="NZ_AP013035.1"/>
</dbReference>
<keyword evidence="2" id="KW-0645">Protease</keyword>
<keyword evidence="9" id="KW-1185">Reference proteome</keyword>
<protein>
    <submittedName>
        <fullName evidence="8">Peptidase M23/M37 family</fullName>
    </submittedName>
</protein>
<dbReference type="PANTHER" id="PTHR21666:SF288">
    <property type="entry name" value="CELL DIVISION PROTEIN YTFB"/>
    <property type="match status" value="1"/>
</dbReference>
<dbReference type="SUPFAM" id="SSF51261">
    <property type="entry name" value="Duplicated hybrid motif"/>
    <property type="match status" value="1"/>
</dbReference>
<evidence type="ECO:0000313" key="9">
    <source>
        <dbReference type="Proteomes" id="UP000063234"/>
    </source>
</evidence>
<dbReference type="InterPro" id="IPR050570">
    <property type="entry name" value="Cell_wall_metabolism_enzyme"/>
</dbReference>
<dbReference type="AlphaFoldDB" id="A0A0S3QSJ7"/>
<dbReference type="Pfam" id="PF01551">
    <property type="entry name" value="Peptidase_M23"/>
    <property type="match status" value="1"/>
</dbReference>
<keyword evidence="5" id="KW-0862">Zinc</keyword>
<name>A0A0S3QSJ7_THET7</name>
<evidence type="ECO:0000256" key="4">
    <source>
        <dbReference type="ARBA" id="ARBA00022801"/>
    </source>
</evidence>
<proteinExistence type="predicted"/>
<dbReference type="Gene3D" id="2.70.70.10">
    <property type="entry name" value="Glucose Permease (Domain IIA)"/>
    <property type="match status" value="1"/>
</dbReference>